<dbReference type="Gene3D" id="3.40.50.2300">
    <property type="match status" value="2"/>
</dbReference>
<dbReference type="EMBL" id="FMAI01000057">
    <property type="protein sequence ID" value="SCB55869.1"/>
    <property type="molecule type" value="Genomic_DNA"/>
</dbReference>
<dbReference type="Proteomes" id="UP000199184">
    <property type="component" value="Unassembled WGS sequence"/>
</dbReference>
<dbReference type="RefSeq" id="WP_091967666.1">
    <property type="nucleotide sequence ID" value="NZ_FMAI01000057.1"/>
</dbReference>
<dbReference type="PANTHER" id="PTHR35271:SF1">
    <property type="entry name" value="ABC TRANSPORTER, SUBSTRATE-BINDING LIPOPROTEIN"/>
    <property type="match status" value="1"/>
</dbReference>
<reference evidence="2" key="1">
    <citation type="submission" date="2016-08" db="EMBL/GenBank/DDBJ databases">
        <authorList>
            <person name="Varghese N."/>
            <person name="Submissions Spin"/>
        </authorList>
    </citation>
    <scope>NUCLEOTIDE SEQUENCE [LARGE SCALE GENOMIC DNA]</scope>
    <source>
        <strain evidence="2">ERR11</strain>
    </source>
</reference>
<sequence>MRRREFIAGTAITAALSFAKPVYAQTDARSPGIKRIAIVHTAEKPEGMTINGRLTFKAYFGKLKRLGYVEGQNLLVDRYSALGQSDHYGDLARTIVASHPDLIISLSGPIARQLKPLTTTIPILVSSGDPVAGGVVTNLARPDGNITGVSVDAGLGVYDKRLQFLSETVRNLRNVRVLIPSSATMFWETGLAPLREAAGRVGIRIAAVLLSEKLDGAAYERVFDEVETDRVDGLMVAHQGEYLTNRQLIADLAAKHRLPAVYPHREFVDVGGLLSYGTDLGDAMRRLADMTDQVMKGAKPAGIPFYQQTKFELVLNRTTAKSLGLEFPVSLLAVADEVIE</sequence>
<proteinExistence type="predicted"/>
<protein>
    <submittedName>
        <fullName evidence="1">Putative ABC transport system substrate-binding protein</fullName>
    </submittedName>
</protein>
<dbReference type="CDD" id="cd06325">
    <property type="entry name" value="PBP1_ABC_unchar_transporter"/>
    <property type="match status" value="1"/>
</dbReference>
<dbReference type="Pfam" id="PF04392">
    <property type="entry name" value="ABC_sub_bind"/>
    <property type="match status" value="1"/>
</dbReference>
<gene>
    <name evidence="1" type="ORF">GA0061098_105722</name>
</gene>
<keyword evidence="2" id="KW-1185">Reference proteome</keyword>
<dbReference type="PANTHER" id="PTHR35271">
    <property type="entry name" value="ABC TRANSPORTER, SUBSTRATE-BINDING LIPOPROTEIN-RELATED"/>
    <property type="match status" value="1"/>
</dbReference>
<organism evidence="1 2">
    <name type="scientific">Bradyrhizobium shewense</name>
    <dbReference type="NCBI Taxonomy" id="1761772"/>
    <lineage>
        <taxon>Bacteria</taxon>
        <taxon>Pseudomonadati</taxon>
        <taxon>Pseudomonadota</taxon>
        <taxon>Alphaproteobacteria</taxon>
        <taxon>Hyphomicrobiales</taxon>
        <taxon>Nitrobacteraceae</taxon>
        <taxon>Bradyrhizobium</taxon>
    </lineage>
</organism>
<evidence type="ECO:0000313" key="2">
    <source>
        <dbReference type="Proteomes" id="UP000199184"/>
    </source>
</evidence>
<accession>A0A1C3XUH2</accession>
<name>A0A1C3XUH2_9BRAD</name>
<evidence type="ECO:0000313" key="1">
    <source>
        <dbReference type="EMBL" id="SCB55869.1"/>
    </source>
</evidence>
<dbReference type="AlphaFoldDB" id="A0A1C3XUH2"/>
<dbReference type="InterPro" id="IPR007487">
    <property type="entry name" value="ABC_transpt-TYRBP-like"/>
</dbReference>